<evidence type="ECO:0000256" key="1">
    <source>
        <dbReference type="SAM" id="Phobius"/>
    </source>
</evidence>
<dbReference type="AlphaFoldDB" id="A0A397W6P1"/>
<keyword evidence="1" id="KW-0472">Membrane</keyword>
<proteinExistence type="predicted"/>
<keyword evidence="1" id="KW-1133">Transmembrane helix</keyword>
<dbReference type="STRING" id="44941.A0A397W6P1"/>
<name>A0A397W6P1_9GLOM</name>
<comment type="caution">
    <text evidence="2">The sequence shown here is derived from an EMBL/GenBank/DDBJ whole genome shotgun (WGS) entry which is preliminary data.</text>
</comment>
<accession>A0A397W6P1</accession>
<dbReference type="OrthoDB" id="2420368at2759"/>
<evidence type="ECO:0008006" key="4">
    <source>
        <dbReference type="Google" id="ProtNLM"/>
    </source>
</evidence>
<feature type="transmembrane region" description="Helical" evidence="1">
    <location>
        <begin position="66"/>
        <end position="86"/>
    </location>
</feature>
<protein>
    <recommendedName>
        <fullName evidence="4">Ion transport domain-containing protein</fullName>
    </recommendedName>
</protein>
<dbReference type="Proteomes" id="UP000266673">
    <property type="component" value="Unassembled WGS sequence"/>
</dbReference>
<keyword evidence="1" id="KW-0812">Transmembrane</keyword>
<evidence type="ECO:0000313" key="2">
    <source>
        <dbReference type="EMBL" id="RIB29247.1"/>
    </source>
</evidence>
<keyword evidence="3" id="KW-1185">Reference proteome</keyword>
<dbReference type="EMBL" id="QKWP01000042">
    <property type="protein sequence ID" value="RIB29247.1"/>
    <property type="molecule type" value="Genomic_DNA"/>
</dbReference>
<organism evidence="2 3">
    <name type="scientific">Gigaspora rosea</name>
    <dbReference type="NCBI Taxonomy" id="44941"/>
    <lineage>
        <taxon>Eukaryota</taxon>
        <taxon>Fungi</taxon>
        <taxon>Fungi incertae sedis</taxon>
        <taxon>Mucoromycota</taxon>
        <taxon>Glomeromycotina</taxon>
        <taxon>Glomeromycetes</taxon>
        <taxon>Diversisporales</taxon>
        <taxon>Gigasporaceae</taxon>
        <taxon>Gigaspora</taxon>
    </lineage>
</organism>
<evidence type="ECO:0000313" key="3">
    <source>
        <dbReference type="Proteomes" id="UP000266673"/>
    </source>
</evidence>
<sequence length="203" mass="23516">MGQALFIFLGYAAYIGLSESPTTYEVINGSTVVYNMTGEAPENLFTNPFSAIISAYNWDSIALDTWGFWPLTIISVFGNIGFIIILQNVIISFMSAAFERAEKQSVLNFQSRLINEYARLENSVFTFKRSYFENQLKVKLKVKYVCFYNEPSITKTWRDESKEWKSTPIYLNAESQMPTENECKFYIKDKYLEFIWAGKTTEE</sequence>
<reference evidence="2 3" key="1">
    <citation type="submission" date="2018-06" db="EMBL/GenBank/DDBJ databases">
        <title>Comparative genomics reveals the genomic features of Rhizophagus irregularis, R. cerebriforme, R. diaphanum and Gigaspora rosea, and their symbiotic lifestyle signature.</title>
        <authorList>
            <person name="Morin E."/>
            <person name="San Clemente H."/>
            <person name="Chen E.C.H."/>
            <person name="De La Providencia I."/>
            <person name="Hainaut M."/>
            <person name="Kuo A."/>
            <person name="Kohler A."/>
            <person name="Murat C."/>
            <person name="Tang N."/>
            <person name="Roy S."/>
            <person name="Loubradou J."/>
            <person name="Henrissat B."/>
            <person name="Grigoriev I.V."/>
            <person name="Corradi N."/>
            <person name="Roux C."/>
            <person name="Martin F.M."/>
        </authorList>
    </citation>
    <scope>NUCLEOTIDE SEQUENCE [LARGE SCALE GENOMIC DNA]</scope>
    <source>
        <strain evidence="2 3">DAOM 194757</strain>
    </source>
</reference>
<gene>
    <name evidence="2" type="ORF">C2G38_2057103</name>
</gene>